<dbReference type="GO" id="GO:0005737">
    <property type="term" value="C:cytoplasm"/>
    <property type="evidence" value="ECO:0000318"/>
    <property type="project" value="GO_Central"/>
</dbReference>
<evidence type="ECO:0000256" key="1">
    <source>
        <dbReference type="ARBA" id="ARBA00004496"/>
    </source>
</evidence>
<gene>
    <name evidence="14" type="ORF">SELMODRAFT_50593</name>
</gene>
<dbReference type="EMBL" id="GL377599">
    <property type="protein sequence ID" value="EFJ21400.1"/>
    <property type="molecule type" value="Genomic_DNA"/>
</dbReference>
<dbReference type="Proteomes" id="UP000001514">
    <property type="component" value="Unassembled WGS sequence"/>
</dbReference>
<evidence type="ECO:0000256" key="10">
    <source>
        <dbReference type="RuleBase" id="RU366037"/>
    </source>
</evidence>
<evidence type="ECO:0000256" key="2">
    <source>
        <dbReference type="ARBA" id="ARBA00018928"/>
    </source>
</evidence>
<evidence type="ECO:0000259" key="13">
    <source>
        <dbReference type="Pfam" id="PF19282"/>
    </source>
</evidence>
<dbReference type="GO" id="GO:0031267">
    <property type="term" value="F:small GTPase binding"/>
    <property type="evidence" value="ECO:0007669"/>
    <property type="project" value="InterPro"/>
</dbReference>
<reference evidence="14 15" key="1">
    <citation type="journal article" date="2011" name="Science">
        <title>The Selaginella genome identifies genetic changes associated with the evolution of vascular plants.</title>
        <authorList>
            <person name="Banks J.A."/>
            <person name="Nishiyama T."/>
            <person name="Hasebe M."/>
            <person name="Bowman J.L."/>
            <person name="Gribskov M."/>
            <person name="dePamphilis C."/>
            <person name="Albert V.A."/>
            <person name="Aono N."/>
            <person name="Aoyama T."/>
            <person name="Ambrose B.A."/>
            <person name="Ashton N.W."/>
            <person name="Axtell M.J."/>
            <person name="Barker E."/>
            <person name="Barker M.S."/>
            <person name="Bennetzen J.L."/>
            <person name="Bonawitz N.D."/>
            <person name="Chapple C."/>
            <person name="Cheng C."/>
            <person name="Correa L.G."/>
            <person name="Dacre M."/>
            <person name="DeBarry J."/>
            <person name="Dreyer I."/>
            <person name="Elias M."/>
            <person name="Engstrom E.M."/>
            <person name="Estelle M."/>
            <person name="Feng L."/>
            <person name="Finet C."/>
            <person name="Floyd S.K."/>
            <person name="Frommer W.B."/>
            <person name="Fujita T."/>
            <person name="Gramzow L."/>
            <person name="Gutensohn M."/>
            <person name="Harholt J."/>
            <person name="Hattori M."/>
            <person name="Heyl A."/>
            <person name="Hirai T."/>
            <person name="Hiwatashi Y."/>
            <person name="Ishikawa M."/>
            <person name="Iwata M."/>
            <person name="Karol K.G."/>
            <person name="Koehler B."/>
            <person name="Kolukisaoglu U."/>
            <person name="Kubo M."/>
            <person name="Kurata T."/>
            <person name="Lalonde S."/>
            <person name="Li K."/>
            <person name="Li Y."/>
            <person name="Litt A."/>
            <person name="Lyons E."/>
            <person name="Manning G."/>
            <person name="Maruyama T."/>
            <person name="Michael T.P."/>
            <person name="Mikami K."/>
            <person name="Miyazaki S."/>
            <person name="Morinaga S."/>
            <person name="Murata T."/>
            <person name="Mueller-Roeber B."/>
            <person name="Nelson D.R."/>
            <person name="Obara M."/>
            <person name="Oguri Y."/>
            <person name="Olmstead R.G."/>
            <person name="Onodera N."/>
            <person name="Petersen B.L."/>
            <person name="Pils B."/>
            <person name="Prigge M."/>
            <person name="Rensing S.A."/>
            <person name="Riano-Pachon D.M."/>
            <person name="Roberts A.W."/>
            <person name="Sato Y."/>
            <person name="Scheller H.V."/>
            <person name="Schulz B."/>
            <person name="Schulz C."/>
            <person name="Shakirov E.V."/>
            <person name="Shibagaki N."/>
            <person name="Shinohara N."/>
            <person name="Shippen D.E."/>
            <person name="Soerensen I."/>
            <person name="Sotooka R."/>
            <person name="Sugimoto N."/>
            <person name="Sugita M."/>
            <person name="Sumikawa N."/>
            <person name="Tanurdzic M."/>
            <person name="Theissen G."/>
            <person name="Ulvskov P."/>
            <person name="Wakazuki S."/>
            <person name="Weng J.K."/>
            <person name="Willats W.W."/>
            <person name="Wipf D."/>
            <person name="Wolf P.G."/>
            <person name="Yang L."/>
            <person name="Zimmer A.D."/>
            <person name="Zhu Q."/>
            <person name="Mitros T."/>
            <person name="Hellsten U."/>
            <person name="Loque D."/>
            <person name="Otillar R."/>
            <person name="Salamov A."/>
            <person name="Schmutz J."/>
            <person name="Shapiro H."/>
            <person name="Lindquist E."/>
            <person name="Lucas S."/>
            <person name="Rokhsar D."/>
            <person name="Grigoriev I.V."/>
        </authorList>
    </citation>
    <scope>NUCLEOTIDE SEQUENCE [LARGE SCALE GENOMIC DNA]</scope>
</reference>
<keyword evidence="6 10" id="KW-0694">RNA-binding</keyword>
<dbReference type="SUPFAM" id="SSF48371">
    <property type="entry name" value="ARM repeat"/>
    <property type="match status" value="1"/>
</dbReference>
<dbReference type="Pfam" id="PF03810">
    <property type="entry name" value="IBN_N"/>
    <property type="match status" value="1"/>
</dbReference>
<dbReference type="FunCoup" id="D8S245">
    <property type="interactions" value="4483"/>
</dbReference>
<dbReference type="InterPro" id="IPR040017">
    <property type="entry name" value="XPOT"/>
</dbReference>
<keyword evidence="4 10" id="KW-0963">Cytoplasm</keyword>
<keyword evidence="7 10" id="KW-0539">Nucleus</keyword>
<dbReference type="Gramene" id="EFJ21400">
    <property type="protein sequence ID" value="EFJ21400"/>
    <property type="gene ID" value="SELMODRAFT_50593"/>
</dbReference>
<dbReference type="InterPro" id="IPR001494">
    <property type="entry name" value="Importin-beta_N"/>
</dbReference>
<dbReference type="InterPro" id="IPR016024">
    <property type="entry name" value="ARM-type_fold"/>
</dbReference>
<evidence type="ECO:0000256" key="9">
    <source>
        <dbReference type="ARBA" id="ARBA00032199"/>
    </source>
</evidence>
<feature type="domain" description="Exportin-1/Importin-beta-like" evidence="12">
    <location>
        <begin position="102"/>
        <end position="255"/>
    </location>
</feature>
<evidence type="ECO:0000313" key="15">
    <source>
        <dbReference type="Proteomes" id="UP000001514"/>
    </source>
</evidence>
<evidence type="ECO:0000256" key="7">
    <source>
        <dbReference type="ARBA" id="ARBA00023242"/>
    </source>
</evidence>
<keyword evidence="5 10" id="KW-0820">tRNA-binding</keyword>
<dbReference type="InParanoid" id="D8S245"/>
<comment type="function">
    <text evidence="10">tRNA nucleus export receptor which facilitates tRNA translocation across the nuclear pore complex.</text>
</comment>
<dbReference type="Pfam" id="PF08389">
    <property type="entry name" value="Xpo1"/>
    <property type="match status" value="1"/>
</dbReference>
<feature type="domain" description="Importin N-terminal" evidence="11">
    <location>
        <begin position="27"/>
        <end position="87"/>
    </location>
</feature>
<feature type="non-terminal residue" evidence="14">
    <location>
        <position position="956"/>
    </location>
</feature>
<dbReference type="GO" id="GO:0006886">
    <property type="term" value="P:intracellular protein transport"/>
    <property type="evidence" value="ECO:0007669"/>
    <property type="project" value="InterPro"/>
</dbReference>
<dbReference type="GO" id="GO:0071528">
    <property type="term" value="P:tRNA re-export from nucleus"/>
    <property type="evidence" value="ECO:0000318"/>
    <property type="project" value="GO_Central"/>
</dbReference>
<dbReference type="InterPro" id="IPR045546">
    <property type="entry name" value="Exportin-T_C"/>
</dbReference>
<name>D8S245_SELML</name>
<dbReference type="OMA" id="HEMFLFG"/>
<comment type="subcellular location">
    <subcellularLocation>
        <location evidence="1 10">Cytoplasm</location>
    </subcellularLocation>
    <subcellularLocation>
        <location evidence="10">Nucleus</location>
    </subcellularLocation>
    <text evidence="10">Shuttles between the nucleus and the cytoplasm.</text>
</comment>
<evidence type="ECO:0000256" key="8">
    <source>
        <dbReference type="ARBA" id="ARBA00029784"/>
    </source>
</evidence>
<dbReference type="InterPro" id="IPR011989">
    <property type="entry name" value="ARM-like"/>
</dbReference>
<dbReference type="PANTHER" id="PTHR15952:SF11">
    <property type="entry name" value="EXPORTIN-T"/>
    <property type="match status" value="1"/>
</dbReference>
<sequence length="956" mass="107233">MDDFEKAIFFSFNPTVDANLKAQATAFVQQAKQSPTIIQACVEKLRYSQYAEVQFWCLQALEEIVKQRYSSLASQQRHLIRSSLLAAVCFYDRDASSAPAAPPFIRNKLAQVVVLLLCIEYPSQWPGAFVELISFLSKGPMVVDMFCRILIALDEEVISLEFQRSPAELALATRIKDAMRQQCIGQIAAAWYNLVAVYRSARPDLAALVLETMQRYVSWIDIGLVANESFIPLMLEILVSPQENRGLRGAAADCLLAVVSKRMDSSAKLALLRQLRLGPVCARLTSAEDGEFGSKLSALLTGFAAEILECGKERDTGDMLDEILPSVFYFMQHGDEDISSTTFLFLSNFVKSATGKQATHLRHILELIRYRMRYSADMKDALDVFDREGEEEEERMDEYRKELLVLFRSVYRVAPEVTTSFVKGVLVSILGSSGTPFEEVEAGFTLLYCLGEGVPESSLKADSGDLPEMLGAILTMTVPRTSHRAVAIVFLETVIRYVKFVQHHEAYVPAVLGAFLDGRGIHHPNPNVSSKAGYLFSRLVRTLRLQLLPYVDSILQSLQDTLCISAKKSSPEEKFYTFEAVGFLIGAEDLPRDKQEKYLSAVLLPLYQLVESTLASKVSYADGNQAATVALLQQIVLAINHFSKGFGEQLLVNSRPELGNTFKQSVDVVLRILLAYPRVDALRSKVISFLHRMVDILGSSVFPILPTAIRQLLLQSESKDLVEFIQLLNQLINKFKSAMNTIIQEIFPSVVDRVFFLLPKGSIPENVVSNTEEMRELQELQKAFFNFLHAVTSNDLSSVLRFQTGGRLNEIILLLLDSSCGHKDILVRKICVQVLSRLALDWCGTSTVVEQVPGFHRFVIDRFAADCCIRSILQASFNLNDANTVSLLNEIASAQKTLYERCGEDFLIQMATKVLPAVRCPPNMAEEYCLHIQRSDPKVLKTFYRNFAEKLRFQYN</sequence>
<dbReference type="AlphaFoldDB" id="D8S245"/>
<evidence type="ECO:0000259" key="12">
    <source>
        <dbReference type="Pfam" id="PF08389"/>
    </source>
</evidence>
<dbReference type="eggNOG" id="KOG2021">
    <property type="taxonomic scope" value="Eukaryota"/>
</dbReference>
<dbReference type="STRING" id="88036.D8S245"/>
<dbReference type="Pfam" id="PF19282">
    <property type="entry name" value="Exportin-T"/>
    <property type="match status" value="1"/>
</dbReference>
<feature type="domain" description="Exportin-T C-terminal" evidence="13">
    <location>
        <begin position="316"/>
        <end position="950"/>
    </location>
</feature>
<dbReference type="GO" id="GO:0016363">
    <property type="term" value="C:nuclear matrix"/>
    <property type="evidence" value="ECO:0000318"/>
    <property type="project" value="GO_Central"/>
</dbReference>
<organism evidence="15">
    <name type="scientific">Selaginella moellendorffii</name>
    <name type="common">Spikemoss</name>
    <dbReference type="NCBI Taxonomy" id="88036"/>
    <lineage>
        <taxon>Eukaryota</taxon>
        <taxon>Viridiplantae</taxon>
        <taxon>Streptophyta</taxon>
        <taxon>Embryophyta</taxon>
        <taxon>Tracheophyta</taxon>
        <taxon>Lycopodiopsida</taxon>
        <taxon>Selaginellales</taxon>
        <taxon>Selaginellaceae</taxon>
        <taxon>Selaginella</taxon>
    </lineage>
</organism>
<dbReference type="KEGG" id="smo:SELMODRAFT_50593"/>
<dbReference type="Gene3D" id="1.25.10.10">
    <property type="entry name" value="Leucine-rich Repeat Variant"/>
    <property type="match status" value="1"/>
</dbReference>
<accession>D8S245</accession>
<evidence type="ECO:0000256" key="5">
    <source>
        <dbReference type="ARBA" id="ARBA00022555"/>
    </source>
</evidence>
<keyword evidence="15" id="KW-1185">Reference proteome</keyword>
<comment type="similarity">
    <text evidence="10">Belongs to the exportin family.</text>
</comment>
<dbReference type="OrthoDB" id="26399at2759"/>
<dbReference type="HOGENOM" id="CLU_004414_1_1_1"/>
<evidence type="ECO:0000259" key="11">
    <source>
        <dbReference type="Pfam" id="PF03810"/>
    </source>
</evidence>
<evidence type="ECO:0000256" key="4">
    <source>
        <dbReference type="ARBA" id="ARBA00022490"/>
    </source>
</evidence>
<dbReference type="InterPro" id="IPR013598">
    <property type="entry name" value="Exportin-1/Importin-b-like"/>
</dbReference>
<dbReference type="GO" id="GO:0005643">
    <property type="term" value="C:nuclear pore"/>
    <property type="evidence" value="ECO:0000318"/>
    <property type="project" value="GO_Central"/>
</dbReference>
<protein>
    <recommendedName>
        <fullName evidence="2 10">Exportin-T</fullName>
    </recommendedName>
    <alternativeName>
        <fullName evidence="8 10">Exportin(tRNA)</fullName>
    </alternativeName>
    <alternativeName>
        <fullName evidence="9 10">tRNA exportin</fullName>
    </alternativeName>
</protein>
<dbReference type="GO" id="GO:0000049">
    <property type="term" value="F:tRNA binding"/>
    <property type="evidence" value="ECO:0000318"/>
    <property type="project" value="GO_Central"/>
</dbReference>
<evidence type="ECO:0000256" key="6">
    <source>
        <dbReference type="ARBA" id="ARBA00022884"/>
    </source>
</evidence>
<evidence type="ECO:0000256" key="3">
    <source>
        <dbReference type="ARBA" id="ARBA00022448"/>
    </source>
</evidence>
<proteinExistence type="inferred from homology"/>
<evidence type="ECO:0000313" key="14">
    <source>
        <dbReference type="EMBL" id="EFJ21400.1"/>
    </source>
</evidence>
<dbReference type="PANTHER" id="PTHR15952">
    <property type="entry name" value="EXPORTIN-T/LOS1"/>
    <property type="match status" value="1"/>
</dbReference>
<keyword evidence="3 10" id="KW-0813">Transport</keyword>